<keyword evidence="2" id="KW-1185">Reference proteome</keyword>
<dbReference type="EMBL" id="JADYTN010000004">
    <property type="protein sequence ID" value="MCF2563081.1"/>
    <property type="molecule type" value="Genomic_DNA"/>
</dbReference>
<sequence>MEKKRHALRKLLEAVEKELVKKPNRKTLDRLALLAGFQDWQSFQDALHGDDDGTSNYED</sequence>
<proteinExistence type="predicted"/>
<gene>
    <name evidence="1" type="ORF">I6E12_03010</name>
</gene>
<evidence type="ECO:0000313" key="1">
    <source>
        <dbReference type="EMBL" id="MCF2563081.1"/>
    </source>
</evidence>
<organism evidence="1 2">
    <name type="scientific">Xylanibacter brevis</name>
    <dbReference type="NCBI Taxonomy" id="83231"/>
    <lineage>
        <taxon>Bacteria</taxon>
        <taxon>Pseudomonadati</taxon>
        <taxon>Bacteroidota</taxon>
        <taxon>Bacteroidia</taxon>
        <taxon>Bacteroidales</taxon>
        <taxon>Prevotellaceae</taxon>
        <taxon>Xylanibacter</taxon>
    </lineage>
</organism>
<protein>
    <submittedName>
        <fullName evidence="1">Uncharacterized protein</fullName>
    </submittedName>
</protein>
<evidence type="ECO:0000313" key="2">
    <source>
        <dbReference type="Proteomes" id="UP001200470"/>
    </source>
</evidence>
<accession>A0ABS9CDA1</accession>
<reference evidence="1 2" key="1">
    <citation type="submission" date="2020-12" db="EMBL/GenBank/DDBJ databases">
        <title>Whole genome sequences of gut porcine anaerobes.</title>
        <authorList>
            <person name="Kubasova T."/>
            <person name="Jahodarova E."/>
            <person name="Rychlik I."/>
        </authorList>
    </citation>
    <scope>NUCLEOTIDE SEQUENCE [LARGE SCALE GENOMIC DNA]</scope>
    <source>
        <strain evidence="1 2">An925</strain>
    </source>
</reference>
<comment type="caution">
    <text evidence="1">The sequence shown here is derived from an EMBL/GenBank/DDBJ whole genome shotgun (WGS) entry which is preliminary data.</text>
</comment>
<dbReference type="Proteomes" id="UP001200470">
    <property type="component" value="Unassembled WGS sequence"/>
</dbReference>
<name>A0ABS9CDA1_9BACT</name>